<dbReference type="Proteomes" id="UP000596902">
    <property type="component" value="Unassembled WGS sequence"/>
</dbReference>
<reference evidence="1" key="1">
    <citation type="submission" date="2020-01" db="EMBL/GenBank/DDBJ databases">
        <authorList>
            <person name="Feng Z.H.Z."/>
        </authorList>
    </citation>
    <scope>NUCLEOTIDE SEQUENCE</scope>
    <source>
        <strain evidence="1">CBS107.38</strain>
    </source>
</reference>
<dbReference type="GeneID" id="62201427"/>
<dbReference type="RefSeq" id="XP_038789527.1">
    <property type="nucleotide sequence ID" value="XM_038928249.1"/>
</dbReference>
<dbReference type="EMBL" id="JAAABM010000003">
    <property type="protein sequence ID" value="KAF7679454.1"/>
    <property type="molecule type" value="Genomic_DNA"/>
</dbReference>
<accession>A0A8H7BCX1</accession>
<gene>
    <name evidence="1" type="ORF">GT037_003202</name>
</gene>
<name>A0A8H7BCX1_9PLEO</name>
<evidence type="ECO:0000313" key="2">
    <source>
        <dbReference type="Proteomes" id="UP000596902"/>
    </source>
</evidence>
<protein>
    <submittedName>
        <fullName evidence="1">Uncharacterized protein</fullName>
    </submittedName>
</protein>
<keyword evidence="2" id="KW-1185">Reference proteome</keyword>
<reference evidence="1" key="2">
    <citation type="submission" date="2020-08" db="EMBL/GenBank/DDBJ databases">
        <title>Draft Genome Sequence of Cumin Blight Pathogen Alternaria burnsii.</title>
        <authorList>
            <person name="Feng Z."/>
        </authorList>
    </citation>
    <scope>NUCLEOTIDE SEQUENCE</scope>
    <source>
        <strain evidence="1">CBS107.38</strain>
    </source>
</reference>
<sequence>MPPSPTSTYYAIGGDAVRLSTQSDTAREAYITSDPCRRCANIDGLVQTAAYPTRHGSSSVRSSRTWASPICIRIARGIAIPCCASLRRRLWLMHQIRGYWGYPPLLLVRPSRRASVTGRTASGRVGALFR</sequence>
<comment type="caution">
    <text evidence="1">The sequence shown here is derived from an EMBL/GenBank/DDBJ whole genome shotgun (WGS) entry which is preliminary data.</text>
</comment>
<organism evidence="1 2">
    <name type="scientific">Alternaria burnsii</name>
    <dbReference type="NCBI Taxonomy" id="1187904"/>
    <lineage>
        <taxon>Eukaryota</taxon>
        <taxon>Fungi</taxon>
        <taxon>Dikarya</taxon>
        <taxon>Ascomycota</taxon>
        <taxon>Pezizomycotina</taxon>
        <taxon>Dothideomycetes</taxon>
        <taxon>Pleosporomycetidae</taxon>
        <taxon>Pleosporales</taxon>
        <taxon>Pleosporineae</taxon>
        <taxon>Pleosporaceae</taxon>
        <taxon>Alternaria</taxon>
        <taxon>Alternaria sect. Alternaria</taxon>
    </lineage>
</organism>
<proteinExistence type="predicted"/>
<dbReference type="AlphaFoldDB" id="A0A8H7BCX1"/>
<evidence type="ECO:0000313" key="1">
    <source>
        <dbReference type="EMBL" id="KAF7679454.1"/>
    </source>
</evidence>